<sequence length="569" mass="63689">MKKGEIYEGYVERMEFPNKGIVVVDGEKAVVKNALPGQKVKFAINKKRNGKCEGRLLEVLEMSPLESEEGRCEHFGICGGCVSQSIPYEEQLKIKEQQVKTLLDGVCDDYEFEGIKASPVAEGYRNKMEFSFGDEYKDGPLALGMHRRGSFHDVVTVEGCRIVHKDFTDILRATKEYFGELNVGFYKKLRHVGYLRHLLVRRAVKTGEILVALVTSTQTELLPGEEDGILEAWKNRLLALELEGTFAGILHIKNDSLADVVQSDETVVLYGQEFFYEELLGLRFKISPFSFFQTNSLGAEVLYETARGYVGDTKDKVVFDLYSGTGTIAQMIAPVAEKVVGVEIVAEAVEAARINAGLNGLNNCEFIAGDVLKVIDDLTDKPDIIILDPPRDGVHAKALDRIINFGVDRIVYISCKPTSLVRDLVVLQERGYRVEKACAVDMFPSTGNVETVVMLSHKKPDSVINVKVEFGEGEGKVPLDNIAKRAEAYKPKERVTYKMIKEYIEAKYGFKVHTAYIAEVKRELGLPMYDAPNAVEELKQPRKHPTAEKMEAIKDALKHFDIIQNNKVC</sequence>
<gene>
    <name evidence="6" type="ORF">HMPREF9473_01401</name>
</gene>
<feature type="binding site" evidence="4">
    <location>
        <position position="343"/>
    </location>
    <ligand>
        <name>S-adenosyl-L-methionine</name>
        <dbReference type="ChEBI" id="CHEBI:59789"/>
    </ligand>
</feature>
<evidence type="ECO:0000256" key="4">
    <source>
        <dbReference type="PROSITE-ProRule" id="PRU01024"/>
    </source>
</evidence>
<dbReference type="InterPro" id="IPR010280">
    <property type="entry name" value="U5_MeTrfase_fam"/>
</dbReference>
<keyword evidence="7" id="KW-1185">Reference proteome</keyword>
<dbReference type="SUPFAM" id="SSF50249">
    <property type="entry name" value="Nucleic acid-binding proteins"/>
    <property type="match status" value="1"/>
</dbReference>
<keyword evidence="3 4" id="KW-0949">S-adenosyl-L-methionine</keyword>
<dbReference type="AlphaFoldDB" id="G5ID27"/>
<dbReference type="SUPFAM" id="SSF53335">
    <property type="entry name" value="S-adenosyl-L-methionine-dependent methyltransferases"/>
    <property type="match status" value="1"/>
</dbReference>
<reference evidence="6 7" key="1">
    <citation type="submission" date="2011-08" db="EMBL/GenBank/DDBJ databases">
        <title>The Genome Sequence of Clostridium hathewayi WAL-18680.</title>
        <authorList>
            <consortium name="The Broad Institute Genome Sequencing Platform"/>
            <person name="Earl A."/>
            <person name="Ward D."/>
            <person name="Feldgarden M."/>
            <person name="Gevers D."/>
            <person name="Finegold S.M."/>
            <person name="Summanen P.H."/>
            <person name="Molitoris D.R."/>
            <person name="Song M."/>
            <person name="Daigneault M."/>
            <person name="Allen-Vercoe E."/>
            <person name="Young S.K."/>
            <person name="Zeng Q."/>
            <person name="Gargeya S."/>
            <person name="Fitzgerald M."/>
            <person name="Haas B."/>
            <person name="Abouelleil A."/>
            <person name="Alvarado L."/>
            <person name="Arachchi H.M."/>
            <person name="Berlin A."/>
            <person name="Brown A."/>
            <person name="Chapman S.B."/>
            <person name="Chen Z."/>
            <person name="Dunbar C."/>
            <person name="Freedman E."/>
            <person name="Gearin G."/>
            <person name="Gellesch M."/>
            <person name="Goldberg J."/>
            <person name="Griggs A."/>
            <person name="Gujja S."/>
            <person name="Heiman D."/>
            <person name="Howarth C."/>
            <person name="Larson L."/>
            <person name="Lui A."/>
            <person name="MacDonald P.J.P."/>
            <person name="Montmayeur A."/>
            <person name="Murphy C."/>
            <person name="Neiman D."/>
            <person name="Pearson M."/>
            <person name="Priest M."/>
            <person name="Roberts A."/>
            <person name="Saif S."/>
            <person name="Shea T."/>
            <person name="Shenoy N."/>
            <person name="Sisk P."/>
            <person name="Stolte C."/>
            <person name="Sykes S."/>
            <person name="Wortman J."/>
            <person name="Nusbaum C."/>
            <person name="Birren B."/>
        </authorList>
    </citation>
    <scope>NUCLEOTIDE SEQUENCE [LARGE SCALE GENOMIC DNA]</scope>
    <source>
        <strain evidence="6 7">WAL-18680</strain>
    </source>
</reference>
<dbReference type="Gene3D" id="3.40.50.150">
    <property type="entry name" value="Vaccinia Virus protein VP39"/>
    <property type="match status" value="1"/>
</dbReference>
<feature type="binding site" evidence="4">
    <location>
        <position position="322"/>
    </location>
    <ligand>
        <name>S-adenosyl-L-methionine</name>
        <dbReference type="ChEBI" id="CHEBI:59789"/>
    </ligand>
</feature>
<evidence type="ECO:0008006" key="8">
    <source>
        <dbReference type="Google" id="ProtNLM"/>
    </source>
</evidence>
<dbReference type="Proteomes" id="UP000005384">
    <property type="component" value="Unassembled WGS sequence"/>
</dbReference>
<feature type="active site" description="Nucleophile" evidence="4">
    <location>
        <position position="415"/>
    </location>
</feature>
<dbReference type="PANTHER" id="PTHR11061">
    <property type="entry name" value="RNA M5U METHYLTRANSFERASE"/>
    <property type="match status" value="1"/>
</dbReference>
<dbReference type="PATRIC" id="fig|742737.3.peg.1414"/>
<dbReference type="Gene3D" id="2.40.50.140">
    <property type="entry name" value="Nucleic acid-binding proteins"/>
    <property type="match status" value="1"/>
</dbReference>
<dbReference type="InterPro" id="IPR029063">
    <property type="entry name" value="SAM-dependent_MTases_sf"/>
</dbReference>
<dbReference type="NCBIfam" id="TIGR00479">
    <property type="entry name" value="rumA"/>
    <property type="match status" value="1"/>
</dbReference>
<feature type="binding site" evidence="4">
    <location>
        <position position="388"/>
    </location>
    <ligand>
        <name>S-adenosyl-L-methionine</name>
        <dbReference type="ChEBI" id="CHEBI:59789"/>
    </ligand>
</feature>
<dbReference type="RefSeq" id="WP_006779385.1">
    <property type="nucleotide sequence ID" value="NZ_CP040506.1"/>
</dbReference>
<dbReference type="OrthoDB" id="9804590at2"/>
<dbReference type="FunFam" id="3.40.50.150:FF:000009">
    <property type="entry name" value="23S rRNA (Uracil(1939)-C(5))-methyltransferase RlmD"/>
    <property type="match status" value="1"/>
</dbReference>
<accession>G5ID27</accession>
<dbReference type="PROSITE" id="PS51687">
    <property type="entry name" value="SAM_MT_RNA_M5U"/>
    <property type="match status" value="1"/>
</dbReference>
<comment type="similarity">
    <text evidence="4">Belongs to the class I-like SAM-binding methyltransferase superfamily. RNA M5U methyltransferase family.</text>
</comment>
<dbReference type="GO" id="GO:0006396">
    <property type="term" value="P:RNA processing"/>
    <property type="evidence" value="ECO:0007669"/>
    <property type="project" value="InterPro"/>
</dbReference>
<dbReference type="GO" id="GO:0008173">
    <property type="term" value="F:RNA methyltransferase activity"/>
    <property type="evidence" value="ECO:0007669"/>
    <property type="project" value="InterPro"/>
</dbReference>
<dbReference type="GO" id="GO:0001510">
    <property type="term" value="P:RNA methylation"/>
    <property type="evidence" value="ECO:0007669"/>
    <property type="project" value="UniProtKB-ARBA"/>
</dbReference>
<dbReference type="PROSITE" id="PS01230">
    <property type="entry name" value="TRMA_1"/>
    <property type="match status" value="1"/>
</dbReference>
<dbReference type="HOGENOM" id="CLU_014689_7_0_9"/>
<dbReference type="InterPro" id="IPR012340">
    <property type="entry name" value="NA-bd_OB-fold"/>
</dbReference>
<dbReference type="CDD" id="cd02440">
    <property type="entry name" value="AdoMet_MTases"/>
    <property type="match status" value="1"/>
</dbReference>
<evidence type="ECO:0000256" key="2">
    <source>
        <dbReference type="ARBA" id="ARBA00022679"/>
    </source>
</evidence>
<organism evidence="6 7">
    <name type="scientific">Hungatella hathewayi WAL-18680</name>
    <dbReference type="NCBI Taxonomy" id="742737"/>
    <lineage>
        <taxon>Bacteria</taxon>
        <taxon>Bacillati</taxon>
        <taxon>Bacillota</taxon>
        <taxon>Clostridia</taxon>
        <taxon>Lachnospirales</taxon>
        <taxon>Lachnospiraceae</taxon>
        <taxon>Hungatella</taxon>
    </lineage>
</organism>
<dbReference type="Gene3D" id="2.40.50.1070">
    <property type="match status" value="1"/>
</dbReference>
<proteinExistence type="inferred from homology"/>
<dbReference type="EMBL" id="ADLN01000014">
    <property type="protein sequence ID" value="EHI60592.1"/>
    <property type="molecule type" value="Genomic_DNA"/>
</dbReference>
<feature type="binding site" evidence="4">
    <location>
        <position position="293"/>
    </location>
    <ligand>
        <name>S-adenosyl-L-methionine</name>
        <dbReference type="ChEBI" id="CHEBI:59789"/>
    </ligand>
</feature>
<comment type="caution">
    <text evidence="6">The sequence shown here is derived from an EMBL/GenBank/DDBJ whole genome shotgun (WGS) entry which is preliminary data.</text>
</comment>
<evidence type="ECO:0000256" key="1">
    <source>
        <dbReference type="ARBA" id="ARBA00022603"/>
    </source>
</evidence>
<keyword evidence="1 4" id="KW-0489">Methyltransferase</keyword>
<feature type="active site" evidence="5">
    <location>
        <position position="415"/>
    </location>
</feature>
<name>G5ID27_9FIRM</name>
<dbReference type="InterPro" id="IPR030390">
    <property type="entry name" value="MeTrfase_TrmA_AS"/>
</dbReference>
<evidence type="ECO:0000256" key="3">
    <source>
        <dbReference type="ARBA" id="ARBA00022691"/>
    </source>
</evidence>
<protein>
    <recommendedName>
        <fullName evidence="8">23S rRNA (Uracil-5-)-methyltransferase RumA</fullName>
    </recommendedName>
</protein>
<keyword evidence="2 4" id="KW-0808">Transferase</keyword>
<evidence type="ECO:0000313" key="7">
    <source>
        <dbReference type="Proteomes" id="UP000005384"/>
    </source>
</evidence>
<dbReference type="PANTHER" id="PTHR11061:SF30">
    <property type="entry name" value="TRNA (URACIL(54)-C(5))-METHYLTRANSFERASE"/>
    <property type="match status" value="1"/>
</dbReference>
<dbReference type="Pfam" id="PF05958">
    <property type="entry name" value="tRNA_U5-meth_tr"/>
    <property type="match status" value="1"/>
</dbReference>
<dbReference type="GO" id="GO:0008757">
    <property type="term" value="F:S-adenosylmethionine-dependent methyltransferase activity"/>
    <property type="evidence" value="ECO:0007669"/>
    <property type="project" value="UniProtKB-ARBA"/>
</dbReference>
<evidence type="ECO:0000256" key="5">
    <source>
        <dbReference type="PROSITE-ProRule" id="PRU10015"/>
    </source>
</evidence>
<evidence type="ECO:0000313" key="6">
    <source>
        <dbReference type="EMBL" id="EHI60592.1"/>
    </source>
</evidence>